<evidence type="ECO:0000256" key="4">
    <source>
        <dbReference type="ARBA" id="ARBA00022692"/>
    </source>
</evidence>
<evidence type="ECO:0000256" key="8">
    <source>
        <dbReference type="SAM" id="MobiDB-lite"/>
    </source>
</evidence>
<feature type="region of interest" description="Disordered" evidence="8">
    <location>
        <begin position="319"/>
        <end position="340"/>
    </location>
</feature>
<dbReference type="GO" id="GO:0004252">
    <property type="term" value="F:serine-type endopeptidase activity"/>
    <property type="evidence" value="ECO:0007669"/>
    <property type="project" value="InterPro"/>
</dbReference>
<evidence type="ECO:0000256" key="3">
    <source>
        <dbReference type="ARBA" id="ARBA00022670"/>
    </source>
</evidence>
<dbReference type="GO" id="GO:0006508">
    <property type="term" value="P:proteolysis"/>
    <property type="evidence" value="ECO:0007669"/>
    <property type="project" value="UniProtKB-KW"/>
</dbReference>
<dbReference type="SUPFAM" id="SSF144091">
    <property type="entry name" value="Rhomboid-like"/>
    <property type="match status" value="1"/>
</dbReference>
<feature type="compositionally biased region" description="Low complexity" evidence="8">
    <location>
        <begin position="325"/>
        <end position="334"/>
    </location>
</feature>
<feature type="transmembrane region" description="Helical" evidence="9">
    <location>
        <begin position="93"/>
        <end position="112"/>
    </location>
</feature>
<protein>
    <recommendedName>
        <fullName evidence="10">Peptidase S54 rhomboid domain-containing protein</fullName>
    </recommendedName>
</protein>
<comment type="similarity">
    <text evidence="2">Belongs to the peptidase S54 family.</text>
</comment>
<dbReference type="OMA" id="WNASIMG"/>
<keyword evidence="12" id="KW-1185">Reference proteome</keyword>
<evidence type="ECO:0000313" key="12">
    <source>
        <dbReference type="Proteomes" id="UP000030680"/>
    </source>
</evidence>
<organism evidence="11 12">
    <name type="scientific">Galdieria sulphuraria</name>
    <name type="common">Red alga</name>
    <dbReference type="NCBI Taxonomy" id="130081"/>
    <lineage>
        <taxon>Eukaryota</taxon>
        <taxon>Rhodophyta</taxon>
        <taxon>Bangiophyceae</taxon>
        <taxon>Galdieriales</taxon>
        <taxon>Galdieriaceae</taxon>
        <taxon>Galdieria</taxon>
    </lineage>
</organism>
<name>M2VW63_GALSU</name>
<reference evidence="12" key="1">
    <citation type="journal article" date="2013" name="Science">
        <title>Gene transfer from bacteria and archaea facilitated evolution of an extremophilic eukaryote.</title>
        <authorList>
            <person name="Schonknecht G."/>
            <person name="Chen W.H."/>
            <person name="Ternes C.M."/>
            <person name="Barbier G.G."/>
            <person name="Shrestha R.P."/>
            <person name="Stanke M."/>
            <person name="Brautigam A."/>
            <person name="Baker B.J."/>
            <person name="Banfield J.F."/>
            <person name="Garavito R.M."/>
            <person name="Carr K."/>
            <person name="Wilkerson C."/>
            <person name="Rensing S.A."/>
            <person name="Gagneul D."/>
            <person name="Dickenson N.E."/>
            <person name="Oesterhelt C."/>
            <person name="Lercher M.J."/>
            <person name="Weber A.P."/>
        </authorList>
    </citation>
    <scope>NUCLEOTIDE SEQUENCE [LARGE SCALE GENOMIC DNA]</scope>
    <source>
        <strain evidence="12">074W</strain>
    </source>
</reference>
<dbReference type="GeneID" id="17086381"/>
<dbReference type="AlphaFoldDB" id="M2VW63"/>
<gene>
    <name evidence="11" type="ORF">Gasu_49270</name>
</gene>
<keyword evidence="6 9" id="KW-1133">Transmembrane helix</keyword>
<dbReference type="GO" id="GO:0016020">
    <property type="term" value="C:membrane"/>
    <property type="evidence" value="ECO:0007669"/>
    <property type="project" value="UniProtKB-SubCell"/>
</dbReference>
<keyword evidence="3" id="KW-0645">Protease</keyword>
<dbReference type="PANTHER" id="PTHR43066">
    <property type="entry name" value="RHOMBOID-RELATED PROTEIN"/>
    <property type="match status" value="1"/>
</dbReference>
<keyword evidence="5" id="KW-0378">Hydrolase</keyword>
<feature type="transmembrane region" description="Helical" evidence="9">
    <location>
        <begin position="158"/>
        <end position="176"/>
    </location>
</feature>
<feature type="domain" description="Peptidase S54 rhomboid" evidence="10">
    <location>
        <begin position="83"/>
        <end position="223"/>
    </location>
</feature>
<dbReference type="InterPro" id="IPR022764">
    <property type="entry name" value="Peptidase_S54_rhomboid_dom"/>
</dbReference>
<evidence type="ECO:0000256" key="1">
    <source>
        <dbReference type="ARBA" id="ARBA00004141"/>
    </source>
</evidence>
<keyword evidence="7 9" id="KW-0472">Membrane</keyword>
<dbReference type="OrthoDB" id="5986at2759"/>
<proteinExistence type="inferred from homology"/>
<dbReference type="Gramene" id="EME27476">
    <property type="protein sequence ID" value="EME27476"/>
    <property type="gene ID" value="Gasu_49270"/>
</dbReference>
<evidence type="ECO:0000256" key="9">
    <source>
        <dbReference type="SAM" id="Phobius"/>
    </source>
</evidence>
<evidence type="ECO:0000313" key="11">
    <source>
        <dbReference type="EMBL" id="EME27476.1"/>
    </source>
</evidence>
<evidence type="ECO:0000256" key="2">
    <source>
        <dbReference type="ARBA" id="ARBA00009045"/>
    </source>
</evidence>
<accession>M2VW63</accession>
<evidence type="ECO:0000259" key="10">
    <source>
        <dbReference type="Pfam" id="PF01694"/>
    </source>
</evidence>
<feature type="transmembrane region" description="Helical" evidence="9">
    <location>
        <begin position="124"/>
        <end position="146"/>
    </location>
</feature>
<dbReference type="Proteomes" id="UP000030680">
    <property type="component" value="Unassembled WGS sequence"/>
</dbReference>
<sequence>MSFQVLNGADESGEITPVVVTNHENSQSRQHLPFLHSWKNHCPLSFITRNFLMMELVLNIISSWVHLNNDNICLSFGRIFYKGQAYRVFVAPWFYHSAAEFASSAFAWCFIAGPLEKLLGSLRFLSIVLWFVGLTGLLYITLGLFFSKFHWSLPEDCVLGISNVLFALLVLAFSRFEFSLATLRDLPVPSWSFPWMILIVCQAMIPSSPFLGHLSGVLAGTLFVHQISIIPSYRLLLKIEESPLFSWMLHIRGYIPTTVALEDIERLPMRFFSKGGESSWKDLGWIKWIDKWLLGHDNLDIGHASPRVSQNDHSEKLTSVVVNGSRSHPSSRSSSEGREQEFRKLLGTSFVMEVDKS</sequence>
<comment type="subcellular location">
    <subcellularLocation>
        <location evidence="1">Membrane</location>
        <topology evidence="1">Multi-pass membrane protein</topology>
    </subcellularLocation>
</comment>
<dbReference type="PANTHER" id="PTHR43066:SF1">
    <property type="entry name" value="RHOMBOID PROTEIN 2"/>
    <property type="match status" value="1"/>
</dbReference>
<keyword evidence="4 9" id="KW-0812">Transmembrane</keyword>
<dbReference type="EMBL" id="KB454531">
    <property type="protein sequence ID" value="EME27476.1"/>
    <property type="molecule type" value="Genomic_DNA"/>
</dbReference>
<dbReference type="KEGG" id="gsl:Gasu_49270"/>
<dbReference type="InterPro" id="IPR035952">
    <property type="entry name" value="Rhomboid-like_sf"/>
</dbReference>
<dbReference type="Gene3D" id="1.20.1540.10">
    <property type="entry name" value="Rhomboid-like"/>
    <property type="match status" value="1"/>
</dbReference>
<evidence type="ECO:0000256" key="7">
    <source>
        <dbReference type="ARBA" id="ARBA00023136"/>
    </source>
</evidence>
<evidence type="ECO:0000256" key="5">
    <source>
        <dbReference type="ARBA" id="ARBA00022801"/>
    </source>
</evidence>
<dbReference type="Pfam" id="PF01694">
    <property type="entry name" value="Rhomboid"/>
    <property type="match status" value="1"/>
</dbReference>
<dbReference type="RefSeq" id="XP_005703996.1">
    <property type="nucleotide sequence ID" value="XM_005703939.1"/>
</dbReference>
<dbReference type="eggNOG" id="KOG2632">
    <property type="taxonomic scope" value="Eukaryota"/>
</dbReference>
<evidence type="ECO:0000256" key="6">
    <source>
        <dbReference type="ARBA" id="ARBA00022989"/>
    </source>
</evidence>